<proteinExistence type="predicted"/>
<organism evidence="2">
    <name type="scientific">Menopon gallinae</name>
    <name type="common">poultry shaft louse</name>
    <dbReference type="NCBI Taxonomy" id="328185"/>
    <lineage>
        <taxon>Eukaryota</taxon>
        <taxon>Metazoa</taxon>
        <taxon>Ecdysozoa</taxon>
        <taxon>Arthropoda</taxon>
        <taxon>Hexapoda</taxon>
        <taxon>Insecta</taxon>
        <taxon>Pterygota</taxon>
        <taxon>Neoptera</taxon>
        <taxon>Paraneoptera</taxon>
        <taxon>Psocodea</taxon>
        <taxon>Troctomorpha</taxon>
        <taxon>Phthiraptera</taxon>
        <taxon>Amblycera</taxon>
        <taxon>Menoponidae</taxon>
        <taxon>Menopon</taxon>
    </lineage>
</organism>
<reference evidence="2" key="1">
    <citation type="journal article" date="2024" name="Gigascience">
        <title>Chromosome-level genome of the poultry shaft louse Menopon gallinae provides insight into the host-switching and adaptive evolution of parasitic lice.</title>
        <authorList>
            <person name="Xu Y."/>
            <person name="Ma L."/>
            <person name="Liu S."/>
            <person name="Liang Y."/>
            <person name="Liu Q."/>
            <person name="He Z."/>
            <person name="Tian L."/>
            <person name="Duan Y."/>
            <person name="Cai W."/>
            <person name="Li H."/>
            <person name="Song F."/>
        </authorList>
    </citation>
    <scope>NUCLEOTIDE SEQUENCE</scope>
    <source>
        <strain evidence="2">Cailab_2023a</strain>
    </source>
</reference>
<evidence type="ECO:0000256" key="1">
    <source>
        <dbReference type="SAM" id="MobiDB-lite"/>
    </source>
</evidence>
<feature type="region of interest" description="Disordered" evidence="1">
    <location>
        <begin position="65"/>
        <end position="100"/>
    </location>
</feature>
<name>A0AAW2I7Y5_9NEOP</name>
<comment type="caution">
    <text evidence="2">The sequence shown here is derived from an EMBL/GenBank/DDBJ whole genome shotgun (WGS) entry which is preliminary data.</text>
</comment>
<sequence length="100" mass="10644">MGSAVGMLGVIEAVAGDAEKGLGGEMSFTDEEDINVVRDKEGVLVMRAVRRFNIVSIRWRRVASMDSRRERSEGEEERGAGGGAGVDCGGGGWEEPTAWA</sequence>
<protein>
    <submittedName>
        <fullName evidence="2">Uncharacterized protein</fullName>
    </submittedName>
</protein>
<dbReference type="AlphaFoldDB" id="A0AAW2I7Y5"/>
<dbReference type="EMBL" id="JARGDH010000001">
    <property type="protein sequence ID" value="KAL0278207.1"/>
    <property type="molecule type" value="Genomic_DNA"/>
</dbReference>
<evidence type="ECO:0000313" key="2">
    <source>
        <dbReference type="EMBL" id="KAL0278207.1"/>
    </source>
</evidence>
<gene>
    <name evidence="2" type="ORF">PYX00_000092</name>
</gene>
<feature type="compositionally biased region" description="Gly residues" evidence="1">
    <location>
        <begin position="80"/>
        <end position="93"/>
    </location>
</feature>
<accession>A0AAW2I7Y5</accession>